<gene>
    <name evidence="1" type="ORF">H9791_06445</name>
</gene>
<proteinExistence type="predicted"/>
<comment type="caution">
    <text evidence="1">The sequence shown here is derived from an EMBL/GenBank/DDBJ whole genome shotgun (WGS) entry which is preliminary data.</text>
</comment>
<dbReference type="Proteomes" id="UP000824236">
    <property type="component" value="Unassembled WGS sequence"/>
</dbReference>
<organism evidence="1 2">
    <name type="scientific">Candidatus Bacteroides intestinipullorum</name>
    <dbReference type="NCBI Taxonomy" id="2838471"/>
    <lineage>
        <taxon>Bacteria</taxon>
        <taxon>Pseudomonadati</taxon>
        <taxon>Bacteroidota</taxon>
        <taxon>Bacteroidia</taxon>
        <taxon>Bacteroidales</taxon>
        <taxon>Bacteroidaceae</taxon>
        <taxon>Bacteroides</taxon>
    </lineage>
</organism>
<name>A0A9E2KGP6_9BACE</name>
<reference evidence="1" key="2">
    <citation type="submission" date="2021-04" db="EMBL/GenBank/DDBJ databases">
        <authorList>
            <person name="Gilroy R."/>
        </authorList>
    </citation>
    <scope>NUCLEOTIDE SEQUENCE</scope>
    <source>
        <strain evidence="1">B3-3758</strain>
    </source>
</reference>
<protein>
    <submittedName>
        <fullName evidence="1">Uncharacterized protein</fullName>
    </submittedName>
</protein>
<evidence type="ECO:0000313" key="2">
    <source>
        <dbReference type="Proteomes" id="UP000824236"/>
    </source>
</evidence>
<dbReference type="AlphaFoldDB" id="A0A9E2KGP6"/>
<evidence type="ECO:0000313" key="1">
    <source>
        <dbReference type="EMBL" id="MBU3814137.1"/>
    </source>
</evidence>
<dbReference type="EMBL" id="JAHLFO010000089">
    <property type="protein sequence ID" value="MBU3814137.1"/>
    <property type="molecule type" value="Genomic_DNA"/>
</dbReference>
<accession>A0A9E2KGP6</accession>
<reference evidence="1" key="1">
    <citation type="journal article" date="2021" name="PeerJ">
        <title>Extensive microbial diversity within the chicken gut microbiome revealed by metagenomics and culture.</title>
        <authorList>
            <person name="Gilroy R."/>
            <person name="Ravi A."/>
            <person name="Getino M."/>
            <person name="Pursley I."/>
            <person name="Horton D.L."/>
            <person name="Alikhan N.F."/>
            <person name="Baker D."/>
            <person name="Gharbi K."/>
            <person name="Hall N."/>
            <person name="Watson M."/>
            <person name="Adriaenssens E.M."/>
            <person name="Foster-Nyarko E."/>
            <person name="Jarju S."/>
            <person name="Secka A."/>
            <person name="Antonio M."/>
            <person name="Oren A."/>
            <person name="Chaudhuri R.R."/>
            <person name="La Ragione R."/>
            <person name="Hildebrand F."/>
            <person name="Pallen M.J."/>
        </authorList>
    </citation>
    <scope>NUCLEOTIDE SEQUENCE</scope>
    <source>
        <strain evidence="1">B3-3758</strain>
    </source>
</reference>
<sequence length="236" mass="27653">MDYALRQALKQFDARRTEKLGPSESAVFTPDEKGAAMIADVFLPIAKYVIYGGHFHVECVKGDDWFGYDIKFNKIELYYHDEIEGGHIDPIMYHTNLHTPYYLKDRGIKTYPYYEFGALNLHTSGIDVCFENESKQYRASFLIRDFTVYDTKNGGVISKIKADPYSTHAFDWFFPNGINEATMKQLTWIEDIPYEQTEKRSVGQDVRQNVPLYDEHNKKIPQTQCQKKWQFIRVEE</sequence>